<feature type="transmembrane region" description="Helical" evidence="11">
    <location>
        <begin position="190"/>
        <end position="212"/>
    </location>
</feature>
<feature type="transmembrane region" description="Helical" evidence="11">
    <location>
        <begin position="497"/>
        <end position="514"/>
    </location>
</feature>
<feature type="transmembrane region" description="Helical" evidence="11">
    <location>
        <begin position="388"/>
        <end position="419"/>
    </location>
</feature>
<keyword evidence="9 11" id="KW-0472">Membrane</keyword>
<dbReference type="Proteomes" id="UP000621454">
    <property type="component" value="Unassembled WGS sequence"/>
</dbReference>
<dbReference type="EMBL" id="BMGC01000016">
    <property type="protein sequence ID" value="GGB35361.1"/>
    <property type="molecule type" value="Genomic_DNA"/>
</dbReference>
<feature type="transmembrane region" description="Helical" evidence="11">
    <location>
        <begin position="233"/>
        <end position="254"/>
    </location>
</feature>
<gene>
    <name evidence="15" type="primary">embA</name>
    <name evidence="15" type="ORF">GCM10011489_24260</name>
</gene>
<evidence type="ECO:0000313" key="16">
    <source>
        <dbReference type="Proteomes" id="UP000621454"/>
    </source>
</evidence>
<dbReference type="GO" id="GO:0052636">
    <property type="term" value="F:arabinosyltransferase activity"/>
    <property type="evidence" value="ECO:0007669"/>
    <property type="project" value="InterPro"/>
</dbReference>
<keyword evidence="7 11" id="KW-0812">Transmembrane</keyword>
<name>A0A916T939_9ACTN</name>
<dbReference type="InterPro" id="IPR032731">
    <property type="entry name" value="Arabino_trans_C"/>
</dbReference>
<feature type="domain" description="Arabinosyltransferase C-terminal" evidence="13">
    <location>
        <begin position="693"/>
        <end position="1078"/>
    </location>
</feature>
<dbReference type="Gene3D" id="2.60.120.610">
    <property type="entry name" value="arabinofuranosyltransferase like domain"/>
    <property type="match status" value="1"/>
</dbReference>
<dbReference type="InterPro" id="IPR042486">
    <property type="entry name" value="Arabino_trans_C_2"/>
</dbReference>
<dbReference type="GO" id="GO:0071555">
    <property type="term" value="P:cell wall organization"/>
    <property type="evidence" value="ECO:0007669"/>
    <property type="project" value="UniProtKB-KW"/>
</dbReference>
<protein>
    <submittedName>
        <fullName evidence="15">Arabinosyltransferase A</fullName>
    </submittedName>
</protein>
<feature type="transmembrane region" description="Helical" evidence="11">
    <location>
        <begin position="582"/>
        <end position="604"/>
    </location>
</feature>
<reference evidence="15" key="1">
    <citation type="journal article" date="2014" name="Int. J. Syst. Evol. Microbiol.">
        <title>Complete genome sequence of Corynebacterium casei LMG S-19264T (=DSM 44701T), isolated from a smear-ripened cheese.</title>
        <authorList>
            <consortium name="US DOE Joint Genome Institute (JGI-PGF)"/>
            <person name="Walter F."/>
            <person name="Albersmeier A."/>
            <person name="Kalinowski J."/>
            <person name="Ruckert C."/>
        </authorList>
    </citation>
    <scope>NUCLEOTIDE SEQUENCE</scope>
    <source>
        <strain evidence="15">CGMCC 1.12827</strain>
    </source>
</reference>
<keyword evidence="16" id="KW-1185">Reference proteome</keyword>
<keyword evidence="4" id="KW-1003">Cell membrane</keyword>
<evidence type="ECO:0000256" key="6">
    <source>
        <dbReference type="ARBA" id="ARBA00022679"/>
    </source>
</evidence>
<dbReference type="AlphaFoldDB" id="A0A916T939"/>
<keyword evidence="5" id="KW-0328">Glycosyltransferase</keyword>
<evidence type="ECO:0000256" key="5">
    <source>
        <dbReference type="ARBA" id="ARBA00022676"/>
    </source>
</evidence>
<feature type="transmembrane region" description="Helical" evidence="11">
    <location>
        <begin position="624"/>
        <end position="644"/>
    </location>
</feature>
<comment type="similarity">
    <text evidence="3">Belongs to the emb family.</text>
</comment>
<feature type="domain" description="Arabinosyltransferas concanavalin like" evidence="14">
    <location>
        <begin position="20"/>
        <end position="180"/>
    </location>
</feature>
<feature type="transmembrane region" description="Helical" evidence="11">
    <location>
        <begin position="304"/>
        <end position="326"/>
    </location>
</feature>
<evidence type="ECO:0000256" key="3">
    <source>
        <dbReference type="ARBA" id="ARBA00008195"/>
    </source>
</evidence>
<feature type="domain" description="Arabinofuranosyltransferase central" evidence="12">
    <location>
        <begin position="185"/>
        <end position="645"/>
    </location>
</feature>
<comment type="caution">
    <text evidence="15">The sequence shown here is derived from an EMBL/GenBank/DDBJ whole genome shotgun (WGS) entry which is preliminary data.</text>
</comment>
<evidence type="ECO:0000256" key="7">
    <source>
        <dbReference type="ARBA" id="ARBA00022692"/>
    </source>
</evidence>
<comment type="subcellular location">
    <subcellularLocation>
        <location evidence="2">Cell membrane</location>
        <topology evidence="2">Multi-pass membrane protein</topology>
    </subcellularLocation>
</comment>
<dbReference type="Pfam" id="PF04602">
    <property type="entry name" value="Arabinose_trans"/>
    <property type="match status" value="1"/>
</dbReference>
<feature type="transmembrane region" description="Helical" evidence="11">
    <location>
        <begin position="552"/>
        <end position="570"/>
    </location>
</feature>
<feature type="transmembrane region" description="Helical" evidence="11">
    <location>
        <begin position="673"/>
        <end position="696"/>
    </location>
</feature>
<evidence type="ECO:0000259" key="14">
    <source>
        <dbReference type="Pfam" id="PF17689"/>
    </source>
</evidence>
<feature type="transmembrane region" description="Helical" evidence="11">
    <location>
        <begin position="338"/>
        <end position="354"/>
    </location>
</feature>
<evidence type="ECO:0000256" key="8">
    <source>
        <dbReference type="ARBA" id="ARBA00022989"/>
    </source>
</evidence>
<feature type="transmembrane region" description="Helical" evidence="11">
    <location>
        <begin position="526"/>
        <end position="546"/>
    </location>
</feature>
<evidence type="ECO:0000256" key="1">
    <source>
        <dbReference type="ARBA" id="ARBA00003001"/>
    </source>
</evidence>
<dbReference type="Gene3D" id="2.60.120.940">
    <property type="entry name" value="EmbC, C-terminal domain, subdomain 2"/>
    <property type="match status" value="1"/>
</dbReference>
<reference evidence="15" key="2">
    <citation type="submission" date="2020-09" db="EMBL/GenBank/DDBJ databases">
        <authorList>
            <person name="Sun Q."/>
            <person name="Zhou Y."/>
        </authorList>
    </citation>
    <scope>NUCLEOTIDE SEQUENCE</scope>
    <source>
        <strain evidence="15">CGMCC 1.12827</strain>
    </source>
</reference>
<evidence type="ECO:0000259" key="12">
    <source>
        <dbReference type="Pfam" id="PF04602"/>
    </source>
</evidence>
<dbReference type="Pfam" id="PF14896">
    <property type="entry name" value="Arabino_trans_C"/>
    <property type="match status" value="1"/>
</dbReference>
<dbReference type="InterPro" id="IPR027451">
    <property type="entry name" value="EmbABC_dom1"/>
</dbReference>
<evidence type="ECO:0000256" key="4">
    <source>
        <dbReference type="ARBA" id="ARBA00022475"/>
    </source>
</evidence>
<keyword evidence="8 11" id="KW-1133">Transmembrane helix</keyword>
<keyword evidence="10" id="KW-0961">Cell wall biogenesis/degradation</keyword>
<dbReference type="Pfam" id="PF17689">
    <property type="entry name" value="Arabino_trans_N"/>
    <property type="match status" value="1"/>
</dbReference>
<organism evidence="15 16">
    <name type="scientific">Gordonia jinhuaensis</name>
    <dbReference type="NCBI Taxonomy" id="1517702"/>
    <lineage>
        <taxon>Bacteria</taxon>
        <taxon>Bacillati</taxon>
        <taxon>Actinomycetota</taxon>
        <taxon>Actinomycetes</taxon>
        <taxon>Mycobacteriales</taxon>
        <taxon>Gordoniaceae</taxon>
        <taxon>Gordonia</taxon>
    </lineage>
</organism>
<dbReference type="Gene3D" id="3.40.190.160">
    <property type="match status" value="1"/>
</dbReference>
<evidence type="ECO:0000256" key="2">
    <source>
        <dbReference type="ARBA" id="ARBA00004651"/>
    </source>
</evidence>
<evidence type="ECO:0000313" key="15">
    <source>
        <dbReference type="EMBL" id="GGB35361.1"/>
    </source>
</evidence>
<dbReference type="GO" id="GO:0071766">
    <property type="term" value="P:Actinobacterium-type cell wall biogenesis"/>
    <property type="evidence" value="ECO:0007669"/>
    <property type="project" value="InterPro"/>
</dbReference>
<dbReference type="InterPro" id="IPR007680">
    <property type="entry name" value="Arabino_trans_central"/>
</dbReference>
<dbReference type="GO" id="GO:0005886">
    <property type="term" value="C:plasma membrane"/>
    <property type="evidence" value="ECO:0007669"/>
    <property type="project" value="UniProtKB-SubCell"/>
</dbReference>
<sequence>MIAGLVGIVLCIVTPLLPVTQKTATITWPQGQQLSESTPSVTAPLIEQSAQSMDVVLSCRTLGDVDRDGGVIFSTMPSTAMKSSSRGLFVTANASTITVTSRGATLTQASRADVASADCRELHIWSDPTGVGARFVGLGGANTLGPDRRPQVSGIFSSLTTDQIRAAGPATHVTITIDSRFDSRPSAIKLAAIILSIISVAISLLALAGLDYRFGYVRRRLRRHHVLSALRPRWTDTVVTLVLAVWLFLGAGTADDGYILTMGRVAHGAGYLGNYYRFFDVPEAPFDWYYSFLSLWSQVSTAGLWMHLPALAAGLASWFILSRVLIPRLGAGVRRSAWATWAAAAVFLAFWLPFDSGLRSESVIVLGSLITWWMAEQSIATRRLLPAAAAAIAAGFTLALAPHGVIGLAVLLVSARALLSLLMRRRNEAGLAALVAPIVAAALLVLVIVFRDQTPVTVLDGMRLRRAVGPTLGWSQEYMRYYFLTVTSPDGSLTRRVPVLLLFASLAVTVAVMLRRGRIGRIDPGPTWRVVGATLVTMLLLAFAPTKWTVQFGIYAGFAAALAAAATVAISETASRSARNLWVFVAGLMFALAAATAGYNAWPWAYNLGISWFDRAPVIAGKQVSTIFLVLAVLACAVAVWQHLRLDYTANKGLRHQGDGGSDKESTADRRRLFLASSPIAVIAWLMVVVILALFLKGAAARRPAYTVLSGNLRALTGNTCAMADDVLVETDPNAGMLTSAEGKSASAALAGSESTGFTPNGVASDLTPDYDQMKAGMENVAVGGAASYPYAGGEAGTLGGYGPKTVNGSTVALPYALDPATTPVLGSYGYNTGQAKLTTGWYALPDRDASPLLVFSAAGSIFTVDENGVPEYGQSLTVQFGKRGADGGFEQIGGSILPIDPGPNPPNRPWRNMRVPMDRVPAGATAMRIVADDNNVNPKQWIAVTPPRAPMLETLQSVVGSDAPTLLDFAVAAQFPCQRPVGIHNGVADVPKWRILPDRITAATQSKTWQETEAGGILGISESTTSPTTIPTYLDHDWYRDWGSLQRLNPLVPDAHAASVTTGDRRAWGWTRDGAIRMVANVDD</sequence>
<proteinExistence type="inferred from homology"/>
<keyword evidence="6" id="KW-0808">Transferase</keyword>
<accession>A0A916T939</accession>
<dbReference type="InterPro" id="IPR040920">
    <property type="entry name" value="Arabino_trans_N"/>
</dbReference>
<feature type="transmembrane region" description="Helical" evidence="11">
    <location>
        <begin position="431"/>
        <end position="450"/>
    </location>
</feature>
<evidence type="ECO:0000256" key="9">
    <source>
        <dbReference type="ARBA" id="ARBA00023136"/>
    </source>
</evidence>
<evidence type="ECO:0000256" key="11">
    <source>
        <dbReference type="SAM" id="Phobius"/>
    </source>
</evidence>
<evidence type="ECO:0000259" key="13">
    <source>
        <dbReference type="Pfam" id="PF14896"/>
    </source>
</evidence>
<comment type="function">
    <text evidence="1">Arabinosyl transferase responsible for the polymerization of arabinose into the arabinan of arabinogalactan.</text>
</comment>
<evidence type="ECO:0000256" key="10">
    <source>
        <dbReference type="ARBA" id="ARBA00023316"/>
    </source>
</evidence>